<dbReference type="EMBL" id="CP066744">
    <property type="protein sequence ID" value="QQK06962.1"/>
    <property type="molecule type" value="Genomic_DNA"/>
</dbReference>
<gene>
    <name evidence="1" type="ORF">JFY71_06330</name>
</gene>
<keyword evidence="2" id="KW-1185">Reference proteome</keyword>
<accession>A0AC61MN65</accession>
<organism evidence="1 2">
    <name type="scientific">Miniphocaeibacter halophilus</name>
    <dbReference type="NCBI Taxonomy" id="2931922"/>
    <lineage>
        <taxon>Bacteria</taxon>
        <taxon>Bacillati</taxon>
        <taxon>Bacillota</taxon>
        <taxon>Tissierellia</taxon>
        <taxon>Tissierellales</taxon>
        <taxon>Peptoniphilaceae</taxon>
        <taxon>Miniphocaeibacter</taxon>
    </lineage>
</organism>
<evidence type="ECO:0000313" key="2">
    <source>
        <dbReference type="Proteomes" id="UP000595814"/>
    </source>
</evidence>
<proteinExistence type="predicted"/>
<evidence type="ECO:0000313" key="1">
    <source>
        <dbReference type="EMBL" id="QQK06962.1"/>
    </source>
</evidence>
<protein>
    <submittedName>
        <fullName evidence="1">DUF1819 family protein</fullName>
    </submittedName>
</protein>
<name>A0AC61MN65_9FIRM</name>
<sequence length="199" mass="23409">MARKYSAGIVSKGFWFIEFKKYINLLNEGYSPQEIRKKQEKENFLAAPSKDYAIKILGEMKRRTTALPKKILEYFQNTDISTQKIINLLGVLLTDQLLFEFIYTKYREEIQLGTKEYNPSIVRIFLREMQNRNEEVAKFSDNSIKRMTGAYGTYLKEAGLLENIDGKTYYKNIFLDLELERLMKEEGLNSYIKAIKGEY</sequence>
<dbReference type="Proteomes" id="UP000595814">
    <property type="component" value="Chromosome"/>
</dbReference>
<reference evidence="1 2" key="1">
    <citation type="journal article" date="2022" name="Int. J. Syst. Evol. Microbiol.">
        <title>Miniphocaeibacter halophilus sp. nov., an ammonium-tolerant acetate-producing bacterium isolated from a biogas system.</title>
        <authorList>
            <person name="Schnurer A."/>
            <person name="Singh A."/>
            <person name="Bi S."/>
            <person name="Qiao W."/>
            <person name="Westerholm M."/>
        </authorList>
    </citation>
    <scope>NUCLEOTIDE SEQUENCE [LARGE SCALE GENOMIC DNA]</scope>
    <source>
        <strain evidence="1 2">AMB_01</strain>
    </source>
</reference>